<keyword evidence="4" id="KW-0175">Coiled coil</keyword>
<evidence type="ECO:0000256" key="4">
    <source>
        <dbReference type="SAM" id="Coils"/>
    </source>
</evidence>
<keyword evidence="8" id="KW-1185">Reference proteome</keyword>
<dbReference type="Proteomes" id="UP000186705">
    <property type="component" value="Unassembled WGS sequence"/>
</dbReference>
<evidence type="ECO:0000313" key="8">
    <source>
        <dbReference type="Proteomes" id="UP000186705"/>
    </source>
</evidence>
<evidence type="ECO:0000256" key="5">
    <source>
        <dbReference type="SAM" id="Phobius"/>
    </source>
</evidence>
<keyword evidence="5" id="KW-0812">Transmembrane</keyword>
<feature type="transmembrane region" description="Helical" evidence="5">
    <location>
        <begin position="820"/>
        <end position="838"/>
    </location>
</feature>
<comment type="caution">
    <text evidence="7">The sequence shown here is derived from an EMBL/GenBank/DDBJ whole genome shotgun (WGS) entry which is preliminary data.</text>
</comment>
<dbReference type="Pfam" id="PF17802">
    <property type="entry name" value="SpaA"/>
    <property type="match status" value="3"/>
</dbReference>
<evidence type="ECO:0000256" key="3">
    <source>
        <dbReference type="ARBA" id="ARBA00022729"/>
    </source>
</evidence>
<feature type="coiled-coil region" evidence="4">
    <location>
        <begin position="571"/>
        <end position="602"/>
    </location>
</feature>
<keyword evidence="3" id="KW-0732">Signal</keyword>
<gene>
    <name evidence="7" type="ORF">BO225_00605</name>
</gene>
<evidence type="ECO:0000313" key="7">
    <source>
        <dbReference type="EMBL" id="OLU47966.1"/>
    </source>
</evidence>
<comment type="similarity">
    <text evidence="1">Belongs to the serine-aspartate repeat-containing protein (SDr) family.</text>
</comment>
<dbReference type="STRING" id="1862672.BO225_00605"/>
<accession>A0A1U7NQQ3</accession>
<keyword evidence="5" id="KW-1133">Transmembrane helix</keyword>
<dbReference type="OrthoDB" id="1769694at2"/>
<dbReference type="InterPro" id="IPR013783">
    <property type="entry name" value="Ig-like_fold"/>
</dbReference>
<dbReference type="InterPro" id="IPR041033">
    <property type="entry name" value="SpaA_PFL_dom_1"/>
</dbReference>
<organism evidence="7 8">
    <name type="scientific">Dubosiella newyorkensis</name>
    <dbReference type="NCBI Taxonomy" id="1862672"/>
    <lineage>
        <taxon>Bacteria</taxon>
        <taxon>Bacillati</taxon>
        <taxon>Bacillota</taxon>
        <taxon>Erysipelotrichia</taxon>
        <taxon>Erysipelotrichales</taxon>
        <taxon>Erysipelotrichaceae</taxon>
        <taxon>Dubosiella</taxon>
    </lineage>
</organism>
<feature type="domain" description="SpaA-like prealbumin fold" evidence="6">
    <location>
        <begin position="593"/>
        <end position="676"/>
    </location>
</feature>
<dbReference type="GeneID" id="78274456"/>
<dbReference type="AlphaFoldDB" id="A0A1U7NQQ3"/>
<keyword evidence="2" id="KW-0964">Secreted</keyword>
<evidence type="ECO:0000256" key="1">
    <source>
        <dbReference type="ARBA" id="ARBA00007257"/>
    </source>
</evidence>
<dbReference type="EMBL" id="MPKA01000021">
    <property type="protein sequence ID" value="OLU47966.1"/>
    <property type="molecule type" value="Genomic_DNA"/>
</dbReference>
<sequence length="843" mass="95807">MKKLLHITLAIVSSMLMTLTGMISPLFASGTWQAEFYPLSSVSRKYPLYTFQGDDRNNPYISWNDPLSYVGYFKVGNEVLFCLEPDILFEQSILYGSQAFNEQADAVLSQNVFGLGYTPEQIALLSKIQSVGYGYQGDYSEAMAAATQICMWEVKHPGELYDIPSEVQEKRNQILERIKAFDTPVSFSQQTITFAGYGKENAIRLEDTNSVFTHYFSTSIPDHVQAQQEGNTLLVWLEKGASKTGTLSYQALYPSNEVTNSKKVYFQNNNQTIGSFGKIDTPSFSFHYQLDIAPQTQTVKADTSKEGNMNIHLQLLKTDSETKKPIPNVEFEFYKDDVLIHTASTNGQGTIEFKHQEKQTFQSETYEENYLVNFDAYDEASQNEWLAQGFHRNEADAKAMAQKKAEQDVNAKVQAYESSHHIYKAREVKSGKDYYLDPEKNWIVKEQTGSGTIEFEMSNQAIRGQIEIQKQGEVLVDHETIQEEVIKTNFEYALKGLEGVEFEILAQEDILDPADQSILYEKGQVVEKLTTDHEGKAFSAKLPLGNYVVHETKTKDGYVLDSTKYPIELKAENSETQLIVQKAKLENERKKAKIKIQKIDAESKKPLADSLFALSNKEKIAYVNPEGEEIEIEENTVLETQYSDKEGNVRFEADLPYGSYTIEEIEAPQGYVRLEKMETIEKEQWQTGSNPFEYLFENDFETIKVQVQKVDMQNQPILSLDFEFALYDEEGEMLQNMEGDPQNGTVLFTIQKAGTYSIQETKAPNGYDRSKRKVKIVVDEKGTVSIDDQKQEKQAIYTFAFQNEKTKVVAPKVPTSMRTGLFASLAVLVTSIVLIVWIKRKLS</sequence>
<dbReference type="PANTHER" id="PTHR36108">
    <property type="entry name" value="COLOSSIN-B-RELATED"/>
    <property type="match status" value="1"/>
</dbReference>
<dbReference type="Gene3D" id="2.60.40.10">
    <property type="entry name" value="Immunoglobulins"/>
    <property type="match status" value="3"/>
</dbReference>
<feature type="domain" description="SpaA-like prealbumin fold" evidence="6">
    <location>
        <begin position="495"/>
        <end position="578"/>
    </location>
</feature>
<proteinExistence type="inferred from homology"/>
<feature type="domain" description="SpaA-like prealbumin fold" evidence="6">
    <location>
        <begin position="704"/>
        <end position="789"/>
    </location>
</feature>
<name>A0A1U7NQQ3_9FIRM</name>
<dbReference type="RefSeq" id="WP_076340368.1">
    <property type="nucleotide sequence ID" value="NZ_CAMRDH010000056.1"/>
</dbReference>
<keyword evidence="5" id="KW-0472">Membrane</keyword>
<evidence type="ECO:0000256" key="2">
    <source>
        <dbReference type="ARBA" id="ARBA00022525"/>
    </source>
</evidence>
<protein>
    <recommendedName>
        <fullName evidence="6">SpaA-like prealbumin fold domain-containing protein</fullName>
    </recommendedName>
</protein>
<dbReference type="PANTHER" id="PTHR36108:SF13">
    <property type="entry name" value="COLOSSIN-B-RELATED"/>
    <property type="match status" value="1"/>
</dbReference>
<evidence type="ECO:0000259" key="6">
    <source>
        <dbReference type="Pfam" id="PF17802"/>
    </source>
</evidence>
<reference evidence="7 8" key="1">
    <citation type="submission" date="2016-11" db="EMBL/GenBank/DDBJ databases">
        <title>Description of two novel members of the family Erysipelotrichaceae: Ileibacterium lipovorans gen. nov., sp. nov. and Dubosiella newyorkensis, gen. nov., sp. nov.</title>
        <authorList>
            <person name="Cox L.M."/>
            <person name="Sohn J."/>
            <person name="Tyrrell K.L."/>
            <person name="Citron D.M."/>
            <person name="Lawson P.A."/>
            <person name="Patel N.B."/>
            <person name="Iizumi T."/>
            <person name="Perez-Perez G.I."/>
            <person name="Goldstein E.J."/>
            <person name="Blaser M.J."/>
        </authorList>
    </citation>
    <scope>NUCLEOTIDE SEQUENCE [LARGE SCALE GENOMIC DNA]</scope>
    <source>
        <strain evidence="7 8">NYU-BL-A4</strain>
    </source>
</reference>